<accession>A0A167EA52</accession>
<organism evidence="1 2">
    <name type="scientific">Pseudoalteromonas luteoviolacea H33</name>
    <dbReference type="NCBI Taxonomy" id="1365251"/>
    <lineage>
        <taxon>Bacteria</taxon>
        <taxon>Pseudomonadati</taxon>
        <taxon>Pseudomonadota</taxon>
        <taxon>Gammaproteobacteria</taxon>
        <taxon>Alteromonadales</taxon>
        <taxon>Pseudoalteromonadaceae</taxon>
        <taxon>Pseudoalteromonas</taxon>
    </lineage>
</organism>
<name>A0A167EA52_9GAMM</name>
<reference evidence="1 2" key="1">
    <citation type="submission" date="2013-07" db="EMBL/GenBank/DDBJ databases">
        <title>Comparative Genomic and Metabolomic Analysis of Twelve Strains of Pseudoalteromonas luteoviolacea.</title>
        <authorList>
            <person name="Vynne N.G."/>
            <person name="Mansson M."/>
            <person name="Gram L."/>
        </authorList>
    </citation>
    <scope>NUCLEOTIDE SEQUENCE [LARGE SCALE GENOMIC DNA]</scope>
    <source>
        <strain evidence="1 2">H33</strain>
    </source>
</reference>
<proteinExistence type="predicted"/>
<dbReference type="EMBL" id="AUXZ01000075">
    <property type="protein sequence ID" value="KZN50300.1"/>
    <property type="molecule type" value="Genomic_DNA"/>
</dbReference>
<protein>
    <submittedName>
        <fullName evidence="1">Uncharacterized protein</fullName>
    </submittedName>
</protein>
<dbReference type="OrthoDB" id="9900803at2"/>
<comment type="caution">
    <text evidence="1">The sequence shown here is derived from an EMBL/GenBank/DDBJ whole genome shotgun (WGS) entry which is preliminary data.</text>
</comment>
<dbReference type="Proteomes" id="UP000076503">
    <property type="component" value="Unassembled WGS sequence"/>
</dbReference>
<evidence type="ECO:0000313" key="1">
    <source>
        <dbReference type="EMBL" id="KZN50300.1"/>
    </source>
</evidence>
<gene>
    <name evidence="1" type="ORF">N476_02090</name>
</gene>
<dbReference type="RefSeq" id="WP_155731971.1">
    <property type="nucleotide sequence ID" value="NZ_AUXZ01000075.1"/>
</dbReference>
<sequence length="46" mass="4994">MLPKLQKKQFKTLSYDKLHLPKVLTKNIAGGESSVFTAGTSCCPAL</sequence>
<dbReference type="PATRIC" id="fig|1365251.3.peg.2525"/>
<evidence type="ECO:0000313" key="2">
    <source>
        <dbReference type="Proteomes" id="UP000076503"/>
    </source>
</evidence>
<dbReference type="AlphaFoldDB" id="A0A167EA52"/>